<feature type="transmembrane region" description="Helical" evidence="1">
    <location>
        <begin position="25"/>
        <end position="42"/>
    </location>
</feature>
<accession>A0AAV4VKH7</accession>
<dbReference type="AlphaFoldDB" id="A0AAV4VKH7"/>
<evidence type="ECO:0000256" key="1">
    <source>
        <dbReference type="SAM" id="Phobius"/>
    </source>
</evidence>
<keyword evidence="1" id="KW-0472">Membrane</keyword>
<gene>
    <name evidence="2" type="primary">X975_03890</name>
    <name evidence="2" type="ORF">CDAR_176381</name>
</gene>
<keyword evidence="3" id="KW-1185">Reference proteome</keyword>
<evidence type="ECO:0000313" key="3">
    <source>
        <dbReference type="Proteomes" id="UP001054837"/>
    </source>
</evidence>
<keyword evidence="1" id="KW-1133">Transmembrane helix</keyword>
<organism evidence="2 3">
    <name type="scientific">Caerostris darwini</name>
    <dbReference type="NCBI Taxonomy" id="1538125"/>
    <lineage>
        <taxon>Eukaryota</taxon>
        <taxon>Metazoa</taxon>
        <taxon>Ecdysozoa</taxon>
        <taxon>Arthropoda</taxon>
        <taxon>Chelicerata</taxon>
        <taxon>Arachnida</taxon>
        <taxon>Araneae</taxon>
        <taxon>Araneomorphae</taxon>
        <taxon>Entelegynae</taxon>
        <taxon>Araneoidea</taxon>
        <taxon>Araneidae</taxon>
        <taxon>Caerostris</taxon>
    </lineage>
</organism>
<evidence type="ECO:0000313" key="2">
    <source>
        <dbReference type="EMBL" id="GIY70810.1"/>
    </source>
</evidence>
<proteinExistence type="predicted"/>
<keyword evidence="1" id="KW-0812">Transmembrane</keyword>
<protein>
    <submittedName>
        <fullName evidence="2">Golgi integral membrane protein 4</fullName>
    </submittedName>
</protein>
<name>A0AAV4VKH7_9ARAC</name>
<comment type="caution">
    <text evidence="2">The sequence shown here is derived from an EMBL/GenBank/DDBJ whole genome shotgun (WGS) entry which is preliminary data.</text>
</comment>
<dbReference type="Proteomes" id="UP001054837">
    <property type="component" value="Unassembled WGS sequence"/>
</dbReference>
<reference evidence="2 3" key="1">
    <citation type="submission" date="2021-06" db="EMBL/GenBank/DDBJ databases">
        <title>Caerostris darwini draft genome.</title>
        <authorList>
            <person name="Kono N."/>
            <person name="Arakawa K."/>
        </authorList>
    </citation>
    <scope>NUCLEOTIDE SEQUENCE [LARGE SCALE GENOMIC DNA]</scope>
</reference>
<sequence length="112" mass="12668">MGEQNSIPSSNPVFIVIMRNSRGKLFVYVAVLGVLCFIGFLLSNTHTSLKELEGINEKCQQQRDSLSAQLQDPGHDTNSYVVIVTVPHKNWCRDLLSENAWLIIGEKHMLRK</sequence>
<dbReference type="EMBL" id="BPLQ01013232">
    <property type="protein sequence ID" value="GIY70810.1"/>
    <property type="molecule type" value="Genomic_DNA"/>
</dbReference>